<dbReference type="PANTHER" id="PTHR23030:SF39">
    <property type="entry name" value="PROGRAMMED CELL DEATH 6-INTERACTING PROTEIN"/>
    <property type="match status" value="1"/>
</dbReference>
<dbReference type="GO" id="GO:0005768">
    <property type="term" value="C:endosome"/>
    <property type="evidence" value="ECO:0007669"/>
    <property type="project" value="TreeGrafter"/>
</dbReference>
<dbReference type="PANTHER" id="PTHR23030">
    <property type="entry name" value="PCD6 INTERACTING PROTEIN-RELATED"/>
    <property type="match status" value="1"/>
</dbReference>
<name>A0A137P9G0_CONC2</name>
<dbReference type="EMBL" id="KQ964470">
    <property type="protein sequence ID" value="KXN71629.1"/>
    <property type="molecule type" value="Genomic_DNA"/>
</dbReference>
<evidence type="ECO:0000259" key="3">
    <source>
        <dbReference type="PROSITE" id="PS51180"/>
    </source>
</evidence>
<dbReference type="Pfam" id="PF13949">
    <property type="entry name" value="ALIX_LYPXL_bnd"/>
    <property type="match status" value="1"/>
</dbReference>
<dbReference type="Proteomes" id="UP000070444">
    <property type="component" value="Unassembled WGS sequence"/>
</dbReference>
<dbReference type="PROSITE" id="PS51180">
    <property type="entry name" value="BRO1"/>
    <property type="match status" value="1"/>
</dbReference>
<dbReference type="InterPro" id="IPR025304">
    <property type="entry name" value="ALIX_V_dom"/>
</dbReference>
<dbReference type="OrthoDB" id="64867at2759"/>
<accession>A0A137P9G0</accession>
<reference evidence="4 5" key="1">
    <citation type="journal article" date="2015" name="Genome Biol. Evol.">
        <title>Phylogenomic analyses indicate that early fungi evolved digesting cell walls of algal ancestors of land plants.</title>
        <authorList>
            <person name="Chang Y."/>
            <person name="Wang S."/>
            <person name="Sekimoto S."/>
            <person name="Aerts A.L."/>
            <person name="Choi C."/>
            <person name="Clum A."/>
            <person name="LaButti K.M."/>
            <person name="Lindquist E.A."/>
            <person name="Yee Ngan C."/>
            <person name="Ohm R.A."/>
            <person name="Salamov A.A."/>
            <person name="Grigoriev I.V."/>
            <person name="Spatafora J.W."/>
            <person name="Berbee M.L."/>
        </authorList>
    </citation>
    <scope>NUCLEOTIDE SEQUENCE [LARGE SCALE GENOMIC DNA]</scope>
    <source>
        <strain evidence="4 5">NRRL 28638</strain>
    </source>
</reference>
<evidence type="ECO:0000256" key="1">
    <source>
        <dbReference type="ARBA" id="ARBA00038154"/>
    </source>
</evidence>
<proteinExistence type="inferred from homology"/>
<gene>
    <name evidence="4" type="ORF">CONCODRAFT_84542</name>
</gene>
<dbReference type="AlphaFoldDB" id="A0A137P9G0"/>
<feature type="compositionally biased region" description="Low complexity" evidence="2">
    <location>
        <begin position="719"/>
        <end position="728"/>
    </location>
</feature>
<dbReference type="Gene3D" id="1.20.140.50">
    <property type="entry name" value="alix/aip1 like domains"/>
    <property type="match status" value="1"/>
</dbReference>
<organism evidence="4 5">
    <name type="scientific">Conidiobolus coronatus (strain ATCC 28846 / CBS 209.66 / NRRL 28638)</name>
    <name type="common">Delacroixia coronata</name>
    <dbReference type="NCBI Taxonomy" id="796925"/>
    <lineage>
        <taxon>Eukaryota</taxon>
        <taxon>Fungi</taxon>
        <taxon>Fungi incertae sedis</taxon>
        <taxon>Zoopagomycota</taxon>
        <taxon>Entomophthoromycotina</taxon>
        <taxon>Entomophthoromycetes</taxon>
        <taxon>Entomophthorales</taxon>
        <taxon>Ancylistaceae</taxon>
        <taxon>Conidiobolus</taxon>
    </lineage>
</organism>
<sequence>MSSVSNLLILPIKLSSHPDSPSFYDTLYPILDKLPIDLKPSSTDLTYELRELDRLRLKFITGIHSKSSEGRIHLNVLEDCLEYYKQLSCSLTKLPIFEIDFSWGNAFLPSEAKVNIPNLYYEKMNVLFNMGIIYLQLGCFQNRTNDQGLKLAGHYFQLSAGIFDKLRNTIENRPNLSSNIPDPEDLTIDFSHYSLDFLINLNLAQAQECFWQKAVLDQMKNATIAKLAKQVSDYYDRAFTSASHRSVSILFNESIVNHLQLKKLHFEAAAEFRMSIDCLGTNQYGMEIARWAIRKPCCSRRSTILQQVIEHNLSRAEKDNSIIYLDVMPKIVPKINLAPMVKPHIPKEVENPKDVLNKEDKPILFQSLPPYSLIQAVSIYEERRDQLVNRELIQKLNAIDKIYQASINGEGEHAELPNATQNAQLPNENFENLTNIQKLLDERYDEYLGAWDYEDSPEELILKHEKISQAFSASQESDQKLIQKANANERIFTILNSPSNEVKSYIFTASPTTSNHHTINLSEQDIMHYQQEFHRRQQLKMEMEQLRQSDNIQPILRERFQSLIDNHPNMDPDLIELAQFEPLFQNQLRKYDTYQTIVNDEESLMQQFLSQNNIQSPMGSPISKSVGNVELKVEELKSGVEEFKWCLQNLEQGENFHKQLNSILCGHQDKINEFSTNMEADFKEFCQMNPTLMGDEDDDDVSIHHNQSYHQHQQDKPISKSPQQPQPKFSKDESFSYGNHTDFGMDFDMTPQNPLNTPYIKNLPSNNSSRGDEGLPENPLNTPYTKK</sequence>
<evidence type="ECO:0000313" key="4">
    <source>
        <dbReference type="EMBL" id="KXN71629.1"/>
    </source>
</evidence>
<dbReference type="InterPro" id="IPR004328">
    <property type="entry name" value="BRO1_dom"/>
</dbReference>
<protein>
    <submittedName>
        <fullName evidence="4">BRO1-domain-containing protein</fullName>
    </submittedName>
</protein>
<dbReference type="Pfam" id="PF03097">
    <property type="entry name" value="BRO1"/>
    <property type="match status" value="1"/>
</dbReference>
<keyword evidence="5" id="KW-1185">Reference proteome</keyword>
<dbReference type="STRING" id="796925.A0A137P9G0"/>
<feature type="domain" description="BRO1" evidence="3">
    <location>
        <begin position="6"/>
        <end position="403"/>
    </location>
</feature>
<feature type="region of interest" description="Disordered" evidence="2">
    <location>
        <begin position="691"/>
        <end position="787"/>
    </location>
</feature>
<evidence type="ECO:0000313" key="5">
    <source>
        <dbReference type="Proteomes" id="UP000070444"/>
    </source>
</evidence>
<evidence type="ECO:0000256" key="2">
    <source>
        <dbReference type="SAM" id="MobiDB-lite"/>
    </source>
</evidence>
<dbReference type="Gene3D" id="1.25.40.280">
    <property type="entry name" value="alix/aip1 like domains"/>
    <property type="match status" value="1"/>
</dbReference>
<dbReference type="InterPro" id="IPR038499">
    <property type="entry name" value="BRO1_sf"/>
</dbReference>
<dbReference type="SMART" id="SM01041">
    <property type="entry name" value="BRO1"/>
    <property type="match status" value="1"/>
</dbReference>
<comment type="similarity">
    <text evidence="1">Belongs to the palA/RIM20 family.</text>
</comment>